<dbReference type="PANTHER" id="PTHR43369:SF2">
    <property type="entry name" value="PHOSPHORIBOSYLGLYCINAMIDE FORMYLTRANSFERASE"/>
    <property type="match status" value="1"/>
</dbReference>
<name>Q3A516_SYNC1</name>
<dbReference type="HAMAP" id="MF_01930">
    <property type="entry name" value="PurN"/>
    <property type="match status" value="1"/>
</dbReference>
<evidence type="ECO:0000313" key="6">
    <source>
        <dbReference type="EMBL" id="ABA88541.1"/>
    </source>
</evidence>
<evidence type="ECO:0000256" key="4">
    <source>
        <dbReference type="HAMAP-Rule" id="MF_01930"/>
    </source>
</evidence>
<feature type="binding site" evidence="4">
    <location>
        <position position="68"/>
    </location>
    <ligand>
        <name>(6R)-10-formyltetrahydrofolate</name>
        <dbReference type="ChEBI" id="CHEBI:195366"/>
    </ligand>
</feature>
<dbReference type="HOGENOM" id="CLU_038395_1_0_7"/>
<dbReference type="InterPro" id="IPR002376">
    <property type="entry name" value="Formyl_transf_N"/>
</dbReference>
<dbReference type="GO" id="GO:0006189">
    <property type="term" value="P:'de novo' IMP biosynthetic process"/>
    <property type="evidence" value="ECO:0007669"/>
    <property type="project" value="UniProtKB-UniRule"/>
</dbReference>
<dbReference type="CDD" id="cd08645">
    <property type="entry name" value="FMT_core_GART"/>
    <property type="match status" value="1"/>
</dbReference>
<keyword evidence="2 4" id="KW-0808">Transferase</keyword>
<dbReference type="RefSeq" id="WP_011341016.1">
    <property type="nucleotide sequence ID" value="NC_007498.2"/>
</dbReference>
<feature type="domain" description="Formyl transferase N-terminal" evidence="5">
    <location>
        <begin position="7"/>
        <end position="185"/>
    </location>
</feature>
<gene>
    <name evidence="4 6" type="primary">purN</name>
    <name evidence="6" type="ordered locus">Pcar_1292</name>
</gene>
<evidence type="ECO:0000256" key="1">
    <source>
        <dbReference type="ARBA" id="ARBA00005054"/>
    </source>
</evidence>
<evidence type="ECO:0000313" key="7">
    <source>
        <dbReference type="Proteomes" id="UP000002534"/>
    </source>
</evidence>
<feature type="binding site" evidence="4">
    <location>
        <begin position="15"/>
        <end position="17"/>
    </location>
    <ligand>
        <name>N(1)-(5-phospho-beta-D-ribosyl)glycinamide</name>
        <dbReference type="ChEBI" id="CHEBI:143788"/>
    </ligand>
</feature>
<proteinExistence type="inferred from homology"/>
<dbReference type="FunFam" id="3.40.50.170:FF:000007">
    <property type="entry name" value="Phosphoribosylglycinamide formyltransferase"/>
    <property type="match status" value="1"/>
</dbReference>
<dbReference type="Gene3D" id="3.40.50.170">
    <property type="entry name" value="Formyl transferase, N-terminal domain"/>
    <property type="match status" value="1"/>
</dbReference>
<dbReference type="InterPro" id="IPR004607">
    <property type="entry name" value="GART"/>
</dbReference>
<dbReference type="Pfam" id="PF00551">
    <property type="entry name" value="Formyl_trans_N"/>
    <property type="match status" value="1"/>
</dbReference>
<comment type="catalytic activity">
    <reaction evidence="4">
        <text>N(1)-(5-phospho-beta-D-ribosyl)glycinamide + (6R)-10-formyltetrahydrofolate = N(2)-formyl-N(1)-(5-phospho-beta-D-ribosyl)glycinamide + (6S)-5,6,7,8-tetrahydrofolate + H(+)</text>
        <dbReference type="Rhea" id="RHEA:15053"/>
        <dbReference type="ChEBI" id="CHEBI:15378"/>
        <dbReference type="ChEBI" id="CHEBI:57453"/>
        <dbReference type="ChEBI" id="CHEBI:143788"/>
        <dbReference type="ChEBI" id="CHEBI:147286"/>
        <dbReference type="ChEBI" id="CHEBI:195366"/>
        <dbReference type="EC" id="2.1.2.2"/>
    </reaction>
</comment>
<dbReference type="GO" id="GO:0004644">
    <property type="term" value="F:phosphoribosylglycinamide formyltransferase activity"/>
    <property type="evidence" value="ECO:0007669"/>
    <property type="project" value="UniProtKB-UniRule"/>
</dbReference>
<organism evidence="6 7">
    <name type="scientific">Syntrophotalea carbinolica (strain DSM 2380 / NBRC 103641 / GraBd1)</name>
    <name type="common">Pelobacter carbinolicus</name>
    <dbReference type="NCBI Taxonomy" id="338963"/>
    <lineage>
        <taxon>Bacteria</taxon>
        <taxon>Pseudomonadati</taxon>
        <taxon>Thermodesulfobacteriota</taxon>
        <taxon>Desulfuromonadia</taxon>
        <taxon>Desulfuromonadales</taxon>
        <taxon>Syntrophotaleaceae</taxon>
        <taxon>Syntrophotalea</taxon>
    </lineage>
</organism>
<dbReference type="AlphaFoldDB" id="Q3A516"/>
<protein>
    <recommendedName>
        <fullName evidence="4">Phosphoribosylglycinamide formyltransferase</fullName>
        <ecNumber evidence="4">2.1.2.2</ecNumber>
    </recommendedName>
    <alternativeName>
        <fullName evidence="4">5'-phosphoribosylglycinamide transformylase</fullName>
    </alternativeName>
    <alternativeName>
        <fullName evidence="4">GAR transformylase</fullName>
        <shortName evidence="4">GART</shortName>
    </alternativeName>
</protein>
<feature type="active site" description="Proton donor" evidence="4">
    <location>
        <position position="112"/>
    </location>
</feature>
<dbReference type="PANTHER" id="PTHR43369">
    <property type="entry name" value="PHOSPHORIBOSYLGLYCINAMIDE FORMYLTRANSFERASE"/>
    <property type="match status" value="1"/>
</dbReference>
<dbReference type="KEGG" id="pca:Pcar_1292"/>
<dbReference type="Proteomes" id="UP000002534">
    <property type="component" value="Chromosome"/>
</dbReference>
<feature type="binding site" evidence="4">
    <location>
        <position position="110"/>
    </location>
    <ligand>
        <name>(6R)-10-formyltetrahydrofolate</name>
        <dbReference type="ChEBI" id="CHEBI:195366"/>
    </ligand>
</feature>
<dbReference type="NCBIfam" id="TIGR00639">
    <property type="entry name" value="PurN"/>
    <property type="match status" value="1"/>
</dbReference>
<evidence type="ECO:0000256" key="3">
    <source>
        <dbReference type="ARBA" id="ARBA00022755"/>
    </source>
</evidence>
<evidence type="ECO:0000259" key="5">
    <source>
        <dbReference type="Pfam" id="PF00551"/>
    </source>
</evidence>
<dbReference type="SUPFAM" id="SSF53328">
    <property type="entry name" value="Formyltransferase"/>
    <property type="match status" value="1"/>
</dbReference>
<feature type="binding site" evidence="4">
    <location>
        <begin position="93"/>
        <end position="96"/>
    </location>
    <ligand>
        <name>(6R)-10-formyltetrahydrofolate</name>
        <dbReference type="ChEBI" id="CHEBI:195366"/>
    </ligand>
</feature>
<comment type="pathway">
    <text evidence="1 4">Purine metabolism; IMP biosynthesis via de novo pathway; N(2)-formyl-N(1)-(5-phospho-D-ribosyl)glycinamide from N(1)-(5-phospho-D-ribosyl)glycinamide (10-formyl THF route): step 1/1.</text>
</comment>
<feature type="site" description="Raises pKa of active site His" evidence="4">
    <location>
        <position position="148"/>
    </location>
</feature>
<sequence length="218" mass="23857">MSKKLRLGILASGGGTNLQAIIDQCLAGSVSAEVAVVLSNKPQAGALERARRAGIPVAVVEHRTHPDREAFDQAMVEVLKKSGVELVVLAGFMRILTPVFLEAFPQRIMNIHPALLPAFPGIHAQRQALDYGVRIAGCTVHFVDPGVDSGPIIIQAAVPVRDDDNETTLSRRILEQEHRIYPQAIRLFAEGRLRIEGRRVRITPPLMAKDRALQNPSF</sequence>
<keyword evidence="3 4" id="KW-0658">Purine biosynthesis</keyword>
<dbReference type="EMBL" id="CP000142">
    <property type="protein sequence ID" value="ABA88541.1"/>
    <property type="molecule type" value="Genomic_DNA"/>
</dbReference>
<accession>Q3A516</accession>
<dbReference type="OrthoDB" id="9806170at2"/>
<dbReference type="eggNOG" id="COG0299">
    <property type="taxonomic scope" value="Bacteria"/>
</dbReference>
<dbReference type="UniPathway" id="UPA00074">
    <property type="reaction ID" value="UER00126"/>
</dbReference>
<comment type="similarity">
    <text evidence="4">Belongs to the GART family.</text>
</comment>
<comment type="function">
    <text evidence="4">Catalyzes the transfer of a formyl group from 10-formyltetrahydrofolate to 5-phospho-ribosyl-glycinamide (GAR), producing 5-phospho-ribosyl-N-formylglycinamide (FGAR) and tetrahydrofolate.</text>
</comment>
<dbReference type="InterPro" id="IPR036477">
    <property type="entry name" value="Formyl_transf_N_sf"/>
</dbReference>
<dbReference type="EC" id="2.1.2.2" evidence="4"/>
<dbReference type="GO" id="GO:0005737">
    <property type="term" value="C:cytoplasm"/>
    <property type="evidence" value="ECO:0007669"/>
    <property type="project" value="TreeGrafter"/>
</dbReference>
<reference evidence="7" key="1">
    <citation type="submission" date="2005-10" db="EMBL/GenBank/DDBJ databases">
        <title>Complete sequence of Pelobacter carbinolicus DSM 2380.</title>
        <authorList>
            <person name="Copeland A."/>
            <person name="Lucas S."/>
            <person name="Lapidus A."/>
            <person name="Barry K."/>
            <person name="Detter J.C."/>
            <person name="Glavina T."/>
            <person name="Hammon N."/>
            <person name="Israni S."/>
            <person name="Pitluck S."/>
            <person name="Chertkov O."/>
            <person name="Schmutz J."/>
            <person name="Larimer F."/>
            <person name="Land M."/>
            <person name="Kyrpides N."/>
            <person name="Ivanova N."/>
            <person name="Richardson P."/>
        </authorList>
    </citation>
    <scope>NUCLEOTIDE SEQUENCE [LARGE SCALE GENOMIC DNA]</scope>
    <source>
        <strain evidence="7">DSM 2380 / NBRC 103641 / GraBd1</strain>
    </source>
</reference>
<keyword evidence="7" id="KW-1185">Reference proteome</keyword>
<reference evidence="6 7" key="2">
    <citation type="journal article" date="2012" name="BMC Genomics">
        <title>The genome of Pelobacter carbinolicus reveals surprising metabolic capabilities and physiological features.</title>
        <authorList>
            <person name="Aklujkar M."/>
            <person name="Haveman S.A."/>
            <person name="Didonato R.Jr."/>
            <person name="Chertkov O."/>
            <person name="Han C.S."/>
            <person name="Land M.L."/>
            <person name="Brown P."/>
            <person name="Lovley D.R."/>
        </authorList>
    </citation>
    <scope>NUCLEOTIDE SEQUENCE [LARGE SCALE GENOMIC DNA]</scope>
    <source>
        <strain evidence="7">DSM 2380 / NBRC 103641 / GraBd1</strain>
    </source>
</reference>
<dbReference type="STRING" id="338963.Pcar_1292"/>
<evidence type="ECO:0000256" key="2">
    <source>
        <dbReference type="ARBA" id="ARBA00022679"/>
    </source>
</evidence>